<evidence type="ECO:0000256" key="1">
    <source>
        <dbReference type="SAM" id="SignalP"/>
    </source>
</evidence>
<dbReference type="Pfam" id="PF09471">
    <property type="entry name" value="Peptidase_M64"/>
    <property type="match status" value="1"/>
</dbReference>
<comment type="caution">
    <text evidence="4">The sequence shown here is derived from an EMBL/GenBank/DDBJ whole genome shotgun (WGS) entry which is preliminary data.</text>
</comment>
<evidence type="ECO:0000313" key="6">
    <source>
        <dbReference type="Proteomes" id="UP000260862"/>
    </source>
</evidence>
<dbReference type="Proteomes" id="UP000260780">
    <property type="component" value="Unassembled WGS sequence"/>
</dbReference>
<dbReference type="InterPro" id="IPR013783">
    <property type="entry name" value="Ig-like_fold"/>
</dbReference>
<reference evidence="5 6" key="1">
    <citation type="submission" date="2018-08" db="EMBL/GenBank/DDBJ databases">
        <title>A genome reference for cultivated species of the human gut microbiota.</title>
        <authorList>
            <person name="Zou Y."/>
            <person name="Xue W."/>
            <person name="Luo G."/>
        </authorList>
    </citation>
    <scope>NUCLEOTIDE SEQUENCE [LARGE SCALE GENOMIC DNA]</scope>
    <source>
        <strain evidence="4 5">OM08-14</strain>
        <strain evidence="3 6">TF10-3AC</strain>
    </source>
</reference>
<dbReference type="Proteomes" id="UP000260862">
    <property type="component" value="Unassembled WGS sequence"/>
</dbReference>
<dbReference type="Gene3D" id="3.40.390.10">
    <property type="entry name" value="Collagenase (Catalytic Domain)"/>
    <property type="match status" value="1"/>
</dbReference>
<name>A0A3E4WE32_9BACT</name>
<dbReference type="InterPro" id="IPR024079">
    <property type="entry name" value="MetalloPept_cat_dom_sf"/>
</dbReference>
<gene>
    <name evidence="4" type="ORF">DXC17_07950</name>
    <name evidence="3" type="ORF">DXD04_06250</name>
</gene>
<evidence type="ECO:0000313" key="4">
    <source>
        <dbReference type="EMBL" id="RGM40486.1"/>
    </source>
</evidence>
<keyword evidence="6" id="KW-1185">Reference proteome</keyword>
<organism evidence="4 5">
    <name type="scientific">Phocaeicola plebeius</name>
    <dbReference type="NCBI Taxonomy" id="310297"/>
    <lineage>
        <taxon>Bacteria</taxon>
        <taxon>Pseudomonadati</taxon>
        <taxon>Bacteroidota</taxon>
        <taxon>Bacteroidia</taxon>
        <taxon>Bacteroidales</taxon>
        <taxon>Bacteroidaceae</taxon>
        <taxon>Phocaeicola</taxon>
    </lineage>
</organism>
<dbReference type="Gene3D" id="2.60.40.10">
    <property type="entry name" value="Immunoglobulins"/>
    <property type="match status" value="1"/>
</dbReference>
<dbReference type="EMBL" id="QSQT01000009">
    <property type="protein sequence ID" value="RGK56657.1"/>
    <property type="molecule type" value="Genomic_DNA"/>
</dbReference>
<evidence type="ECO:0000313" key="5">
    <source>
        <dbReference type="Proteomes" id="UP000260780"/>
    </source>
</evidence>
<feature type="domain" description="BACON" evidence="2">
    <location>
        <begin position="156"/>
        <end position="217"/>
    </location>
</feature>
<dbReference type="CDD" id="cd14948">
    <property type="entry name" value="BACON"/>
    <property type="match status" value="1"/>
</dbReference>
<evidence type="ECO:0000313" key="3">
    <source>
        <dbReference type="EMBL" id="RGK56657.1"/>
    </source>
</evidence>
<proteinExistence type="predicted"/>
<dbReference type="EMBL" id="QSTF01000016">
    <property type="protein sequence ID" value="RGM40486.1"/>
    <property type="molecule type" value="Genomic_DNA"/>
</dbReference>
<sequence length="560" mass="62109">MLSSCCMKTTLFNLCLAFLMLLTSCHKEMESVAFENVTESVTLQSVVGDEAFISFTSLGTWNVTTDATWLSLSPLSGDAGESQVKVTAVFENNSNQVREAKVKLTSGDEACEISVFQEVGDYVLPEKEEYLIGVEGGVFTIYFETNVDVEKLKVYTSSEPGSWLRQETTSRSAASETHEVSLHATSNKGGMSRSAYLLFVKEEDGSQKELATVKISQQGGQVLESVDFSEDGKIDTLQQHVKGEGIPIVLMGDGFVDQELADGTYRRVMEKAMENLFTEEPVKSLREYFDVFMINAVSENNDFGMGYKTAFSCKLAGGNSTTIIGDDTSVQIYVGKVLDKEKKKENSLAVVILNTSAYAGTTYWGYQGKNNKLVEFAIAYCPVIDNLDSEHFRQVLVHEAIGHGLGKLEDEYVYSDKGSISTLEIQRIRTMQANGWLQNVDFTASKDTVLWASFLTDSRYQNEHLGVYEGACTYPKGAYRPSEDSMMNSNTCAFNAPSRKSLYEKVMKIGMDTEQVLYEDFVTFDKAHLPEMLPVASYTRAAFSGQSFARPVWTGSRLSH</sequence>
<accession>A0A3E4WE32</accession>
<feature type="signal peptide" evidence="1">
    <location>
        <begin position="1"/>
        <end position="17"/>
    </location>
</feature>
<protein>
    <recommendedName>
        <fullName evidence="2">BACON domain-containing protein</fullName>
    </recommendedName>
</protein>
<evidence type="ECO:0000259" key="2">
    <source>
        <dbReference type="Pfam" id="PF13004"/>
    </source>
</evidence>
<keyword evidence="1" id="KW-0732">Signal</keyword>
<dbReference type="InterPro" id="IPR019026">
    <property type="entry name" value="Peptidase_M64_IgA"/>
</dbReference>
<feature type="chain" id="PRO_5041810618" description="BACON domain-containing protein" evidence="1">
    <location>
        <begin position="18"/>
        <end position="560"/>
    </location>
</feature>
<dbReference type="GO" id="GO:0008237">
    <property type="term" value="F:metallopeptidase activity"/>
    <property type="evidence" value="ECO:0007669"/>
    <property type="project" value="InterPro"/>
</dbReference>
<dbReference type="AlphaFoldDB" id="A0A3E4WE32"/>
<dbReference type="Pfam" id="PF13004">
    <property type="entry name" value="BACON"/>
    <property type="match status" value="2"/>
</dbReference>
<dbReference type="STRING" id="310297.BHV76_02865"/>
<dbReference type="InterPro" id="IPR024361">
    <property type="entry name" value="BACON"/>
</dbReference>
<feature type="domain" description="BACON" evidence="2">
    <location>
        <begin position="60"/>
        <end position="118"/>
    </location>
</feature>